<protein>
    <submittedName>
        <fullName evidence="4">Inosine-uridine nucleoside N-ribohydrolase</fullName>
        <ecNumber evidence="4">3.2.2.1</ecNumber>
    </submittedName>
</protein>
<dbReference type="EMBL" id="SRRQ01000003">
    <property type="protein sequence ID" value="TWW11387.1"/>
    <property type="molecule type" value="Genomic_DNA"/>
</dbReference>
<proteinExistence type="predicted"/>
<dbReference type="Proteomes" id="UP000321659">
    <property type="component" value="Unassembled WGS sequence"/>
</dbReference>
<dbReference type="GO" id="GO:0008477">
    <property type="term" value="F:purine nucleosidase activity"/>
    <property type="evidence" value="ECO:0007669"/>
    <property type="project" value="UniProtKB-EC"/>
</dbReference>
<evidence type="ECO:0000259" key="3">
    <source>
        <dbReference type="Pfam" id="PF01156"/>
    </source>
</evidence>
<dbReference type="PANTHER" id="PTHR12304">
    <property type="entry name" value="INOSINE-URIDINE PREFERRING NUCLEOSIDE HYDROLASE"/>
    <property type="match status" value="1"/>
</dbReference>
<dbReference type="Pfam" id="PF01156">
    <property type="entry name" value="IU_nuc_hydro"/>
    <property type="match status" value="1"/>
</dbReference>
<dbReference type="SUPFAM" id="SSF53590">
    <property type="entry name" value="Nucleoside hydrolase"/>
    <property type="match status" value="1"/>
</dbReference>
<dbReference type="CDD" id="cd02650">
    <property type="entry name" value="nuc_hydro_CaPnhB"/>
    <property type="match status" value="1"/>
</dbReference>
<dbReference type="InterPro" id="IPR036452">
    <property type="entry name" value="Ribo_hydro-like"/>
</dbReference>
<dbReference type="GO" id="GO:0006152">
    <property type="term" value="P:purine nucleoside catabolic process"/>
    <property type="evidence" value="ECO:0007669"/>
    <property type="project" value="TreeGrafter"/>
</dbReference>
<evidence type="ECO:0000313" key="5">
    <source>
        <dbReference type="Proteomes" id="UP000321659"/>
    </source>
</evidence>
<dbReference type="InterPro" id="IPR001910">
    <property type="entry name" value="Inosine/uridine_hydrolase_dom"/>
</dbReference>
<dbReference type="Gene3D" id="3.90.245.10">
    <property type="entry name" value="Ribonucleoside hydrolase-like"/>
    <property type="match status" value="1"/>
</dbReference>
<name>A0A5C6MAM1_9LACO</name>
<organism evidence="4 5">
    <name type="scientific">Dellaglioa algida</name>
    <dbReference type="NCBI Taxonomy" id="105612"/>
    <lineage>
        <taxon>Bacteria</taxon>
        <taxon>Bacillati</taxon>
        <taxon>Bacillota</taxon>
        <taxon>Bacilli</taxon>
        <taxon>Lactobacillales</taxon>
        <taxon>Lactobacillaceae</taxon>
        <taxon>Dellaglioa</taxon>
    </lineage>
</organism>
<sequence length="319" mass="34454">MGRKKMILDLDTGIDDAMAIAYALASEEIDLIGIVGSYGNLQMLDGVQNSLNLLSLLGQPNIPVYLGEKHSMTTQTFNTMQISQEIHGMNGIGDITIPKSDQSPHPGSGIDFIIDSAKKFQSDLIIVPTGPLTNLALAIKQSPEIETLIGKVVLMGGALTIPGNVTPVAEANINQDPEAANEVFQSKLTITMVGLDVTLKTLLTKKETQEWRQLNSTSSRAFADIVDYYIEAYANLKTNLDGCALHDPLAVAVAIDPSLVTTLPINMKVDTKSPFSGRTIGDERRLNSNEATTDVAVAVETERFLSIFMTKLSTLFSKN</sequence>
<dbReference type="RefSeq" id="WP_146302498.1">
    <property type="nucleotide sequence ID" value="NZ_JANXKU010000003.1"/>
</dbReference>
<evidence type="ECO:0000256" key="1">
    <source>
        <dbReference type="ARBA" id="ARBA00022801"/>
    </source>
</evidence>
<dbReference type="AlphaFoldDB" id="A0A5C6MAM1"/>
<reference evidence="4 5" key="1">
    <citation type="submission" date="2019-04" db="EMBL/GenBank/DDBJ databases">
        <title>In vitro growth and metabolic characteristics of meat-borne Lactobacillus algidus strains.</title>
        <authorList>
            <person name="Sade E."/>
            <person name="Per J."/>
            <person name="Tytti H."/>
            <person name="Johanna B.K."/>
        </authorList>
    </citation>
    <scope>NUCLEOTIDE SEQUENCE [LARGE SCALE GENOMIC DNA]</scope>
    <source>
        <strain evidence="4 5">LTS37-1</strain>
    </source>
</reference>
<gene>
    <name evidence="4" type="primary">uRH</name>
    <name evidence="4" type="ORF">LABALGLTS371_05600</name>
</gene>
<dbReference type="EC" id="3.2.2.1" evidence="4"/>
<dbReference type="InterPro" id="IPR023186">
    <property type="entry name" value="IUNH"/>
</dbReference>
<comment type="caution">
    <text evidence="4">The sequence shown here is derived from an EMBL/GenBank/DDBJ whole genome shotgun (WGS) entry which is preliminary data.</text>
</comment>
<evidence type="ECO:0000313" key="4">
    <source>
        <dbReference type="EMBL" id="TWW11387.1"/>
    </source>
</evidence>
<accession>A0A5C6MAM1</accession>
<feature type="domain" description="Inosine/uridine-preferring nucleoside hydrolase" evidence="3">
    <location>
        <begin position="6"/>
        <end position="305"/>
    </location>
</feature>
<evidence type="ECO:0000256" key="2">
    <source>
        <dbReference type="ARBA" id="ARBA00023295"/>
    </source>
</evidence>
<keyword evidence="2 4" id="KW-0326">Glycosidase</keyword>
<dbReference type="GO" id="GO:0005829">
    <property type="term" value="C:cytosol"/>
    <property type="evidence" value="ECO:0007669"/>
    <property type="project" value="TreeGrafter"/>
</dbReference>
<dbReference type="PANTHER" id="PTHR12304:SF4">
    <property type="entry name" value="URIDINE NUCLEOSIDASE"/>
    <property type="match status" value="1"/>
</dbReference>
<keyword evidence="1 4" id="KW-0378">Hydrolase</keyword>